<organism evidence="2 3">
    <name type="scientific">Bursaphelenchus okinawaensis</name>
    <dbReference type="NCBI Taxonomy" id="465554"/>
    <lineage>
        <taxon>Eukaryota</taxon>
        <taxon>Metazoa</taxon>
        <taxon>Ecdysozoa</taxon>
        <taxon>Nematoda</taxon>
        <taxon>Chromadorea</taxon>
        <taxon>Rhabditida</taxon>
        <taxon>Tylenchina</taxon>
        <taxon>Tylenchomorpha</taxon>
        <taxon>Aphelenchoidea</taxon>
        <taxon>Aphelenchoididae</taxon>
        <taxon>Bursaphelenchus</taxon>
    </lineage>
</organism>
<reference evidence="2" key="1">
    <citation type="submission" date="2020-09" db="EMBL/GenBank/DDBJ databases">
        <authorList>
            <person name="Kikuchi T."/>
        </authorList>
    </citation>
    <scope>NUCLEOTIDE SEQUENCE</scope>
    <source>
        <strain evidence="2">SH1</strain>
    </source>
</reference>
<feature type="compositionally biased region" description="Polar residues" evidence="1">
    <location>
        <begin position="48"/>
        <end position="67"/>
    </location>
</feature>
<sequence length="67" mass="7521">MVANNAEILANEFEHGKEFKLSGTGKNRTKAEMHDLKQPNVGGHTRKLVNNWTANGRRQRTSSSKDN</sequence>
<dbReference type="AlphaFoldDB" id="A0A811KV77"/>
<feature type="region of interest" description="Disordered" evidence="1">
    <location>
        <begin position="20"/>
        <end position="67"/>
    </location>
</feature>
<protein>
    <submittedName>
        <fullName evidence="2">Uncharacterized protein</fullName>
    </submittedName>
</protein>
<proteinExistence type="predicted"/>
<evidence type="ECO:0000313" key="3">
    <source>
        <dbReference type="Proteomes" id="UP000614601"/>
    </source>
</evidence>
<dbReference type="InterPro" id="IPR018792">
    <property type="entry name" value="NUPR1-like"/>
</dbReference>
<dbReference type="EMBL" id="CAJFDH010000004">
    <property type="protein sequence ID" value="CAD5220548.1"/>
    <property type="molecule type" value="Genomic_DNA"/>
</dbReference>
<name>A0A811KV77_9BILA</name>
<dbReference type="Proteomes" id="UP000783686">
    <property type="component" value="Unassembled WGS sequence"/>
</dbReference>
<evidence type="ECO:0000256" key="1">
    <source>
        <dbReference type="SAM" id="MobiDB-lite"/>
    </source>
</evidence>
<evidence type="ECO:0000313" key="2">
    <source>
        <dbReference type="EMBL" id="CAD5220548.1"/>
    </source>
</evidence>
<gene>
    <name evidence="2" type="ORF">BOKJ2_LOCUS8999</name>
</gene>
<dbReference type="Pfam" id="PF10195">
    <property type="entry name" value="Phospho_p8"/>
    <property type="match status" value="1"/>
</dbReference>
<accession>A0A811KV77</accession>
<keyword evidence="3" id="KW-1185">Reference proteome</keyword>
<comment type="caution">
    <text evidence="2">The sequence shown here is derived from an EMBL/GenBank/DDBJ whole genome shotgun (WGS) entry which is preliminary data.</text>
</comment>
<dbReference type="OrthoDB" id="5839479at2759"/>
<dbReference type="Proteomes" id="UP000614601">
    <property type="component" value="Unassembled WGS sequence"/>
</dbReference>
<dbReference type="EMBL" id="CAJFCW020000004">
    <property type="protein sequence ID" value="CAG9113854.1"/>
    <property type="molecule type" value="Genomic_DNA"/>
</dbReference>